<feature type="domain" description="DUF3730" evidence="2">
    <location>
        <begin position="394"/>
        <end position="547"/>
    </location>
</feature>
<organism evidence="3 4">
    <name type="scientific">Polyplax serrata</name>
    <name type="common">Common mouse louse</name>
    <dbReference type="NCBI Taxonomy" id="468196"/>
    <lineage>
        <taxon>Eukaryota</taxon>
        <taxon>Metazoa</taxon>
        <taxon>Ecdysozoa</taxon>
        <taxon>Arthropoda</taxon>
        <taxon>Hexapoda</taxon>
        <taxon>Insecta</taxon>
        <taxon>Pterygota</taxon>
        <taxon>Neoptera</taxon>
        <taxon>Paraneoptera</taxon>
        <taxon>Psocodea</taxon>
        <taxon>Troctomorpha</taxon>
        <taxon>Phthiraptera</taxon>
        <taxon>Anoplura</taxon>
        <taxon>Polyplacidae</taxon>
        <taxon>Polyplax</taxon>
    </lineage>
</organism>
<reference evidence="3 4" key="1">
    <citation type="submission" date="2023-09" db="EMBL/GenBank/DDBJ databases">
        <title>Genomes of two closely related lineages of the louse Polyplax serrata with different host specificities.</title>
        <authorList>
            <person name="Martinu J."/>
            <person name="Tarabai H."/>
            <person name="Stefka J."/>
            <person name="Hypsa V."/>
        </authorList>
    </citation>
    <scope>NUCLEOTIDE SEQUENCE [LARGE SCALE GENOMIC DNA]</scope>
    <source>
        <strain evidence="3">98ZLc_SE</strain>
    </source>
</reference>
<dbReference type="Proteomes" id="UP001359485">
    <property type="component" value="Unassembled WGS sequence"/>
</dbReference>
<dbReference type="EMBL" id="JAWJWF010000052">
    <property type="protein sequence ID" value="KAK6617168.1"/>
    <property type="molecule type" value="Genomic_DNA"/>
</dbReference>
<evidence type="ECO:0000259" key="2">
    <source>
        <dbReference type="Pfam" id="PF12530"/>
    </source>
</evidence>
<proteinExistence type="predicted"/>
<evidence type="ECO:0000313" key="4">
    <source>
        <dbReference type="Proteomes" id="UP001359485"/>
    </source>
</evidence>
<accession>A0ABR1ADJ9</accession>
<evidence type="ECO:0008006" key="5">
    <source>
        <dbReference type="Google" id="ProtNLM"/>
    </source>
</evidence>
<evidence type="ECO:0000313" key="3">
    <source>
        <dbReference type="EMBL" id="KAK6617168.1"/>
    </source>
</evidence>
<feature type="domain" description="Focadhesin C-terminal" evidence="1">
    <location>
        <begin position="684"/>
        <end position="895"/>
    </location>
</feature>
<keyword evidence="4" id="KW-1185">Reference proteome</keyword>
<comment type="caution">
    <text evidence="3">The sequence shown here is derived from an EMBL/GenBank/DDBJ whole genome shotgun (WGS) entry which is preliminary data.</text>
</comment>
<evidence type="ECO:0000259" key="1">
    <source>
        <dbReference type="Pfam" id="PF11229"/>
    </source>
</evidence>
<dbReference type="Pfam" id="PF11229">
    <property type="entry name" value="Focadhesin"/>
    <property type="match status" value="1"/>
</dbReference>
<name>A0ABR1ADJ9_POLSC</name>
<dbReference type="InterPro" id="IPR022542">
    <property type="entry name" value="FOCAD/RST1_DUF3730"/>
</dbReference>
<dbReference type="Pfam" id="PF12530">
    <property type="entry name" value="DUF3730"/>
    <property type="match status" value="1"/>
</dbReference>
<sequence>MLQSECNDGSNSLSGDCCAGRKKHSGSVLLSDLKEPALQNDASSFECFDNADSTQDQYHPLVTVLKSVGKKCWFEIYSCIHDIIKCHEALEIDCKIAFLRPIFNHIFWSSEWRGSPLQIKLFNDLVSKINNKSYLMLALETLNWQCVDIHYCMLLLDIITHLLSYKNYESDHIVQALTPALAITIRWITQNGYNPTPWINIMHSSISCGDSSHGVVLYLLTDAVVDAPPKHSSAIIDLCRSIIFGGSCNKYVAYRFVAVSLQWLISPSLLDYPIYRTVQDILLHINELESDWHDKTSSLLNNEYFKQFGRSFFDVNFSVDLVKMTNSWCIGRETLVSWLQNLKKSNHQGRNLNLHLLISGILLCEANKSIIEHCLGILLKLLEQNKDISFPFLRLLFYKLAQETDPAKMKVYLLNLPKLAVKKENIPLIVGIIESLKNGKSNIMKPLIIQLYLTMWKIDGRTYLFLHKLLHDKLDGANDLELNLSRALALREICRLAPHLHGKDVISVISRVLNECADRSMNGLPSAITIEAVIELCKAHVIDISGRVMPSLNPSGKKDEQLIKKIVPLLWEYTLFENDDIVQQAFKALSKFEIENLDLKLFPEFYRKNVGQYMKKEHQKSLMSLSDELHIFSVPYVPAGCWLEFLEEIKENYINEGGNLICTIIERELNSLPRGLFFLPPEKSEPLTYSYLPQTSVCRTFVEHLQKQLKSNDKNIPSHVTEIIRVLSEDYTKLLPPLNWEFLSRFIGRGSDCNRHTLGLLIKQAQQSKSAKQMIESYLSAIDWSCEKLDEITFLYEKIINLCEALSCNVLHEFLRNTLMLSLKHSLESSGHHFCTLLDYLSAVLKNKNINSTHKTVIADNLESIMHSIPPDHMIMESFSACATEFSMKSINRIILENSLNEFDCDRLRRAVIIRHAIAMRPDIKNPLQWFNRFMETPAILSRVNHLLLSKIVSVIRSRSVCLSVWLEELMWRIQSLIAHTESNESVLALIDVFVSVVIVASGYDCLFVNVTQASDKADKIKVFPQSLVMLLRLPDWTNFTSKISLWLQNLMKWKLLPTIHAKAFIESILTMGLLDIDKRMQFINIIYKRS</sequence>
<gene>
    <name evidence="3" type="ORF">RUM44_005499</name>
</gene>
<protein>
    <recommendedName>
        <fullName evidence="5">Focadhesin</fullName>
    </recommendedName>
</protein>
<dbReference type="InterPro" id="IPR021392">
    <property type="entry name" value="Focadhesin_C"/>
</dbReference>